<comment type="similarity">
    <text evidence="2">Belongs to the krueppel C2H2-type zinc-finger protein family.</text>
</comment>
<evidence type="ECO:0000256" key="10">
    <source>
        <dbReference type="ARBA" id="ARBA00023125"/>
    </source>
</evidence>
<evidence type="ECO:0000256" key="3">
    <source>
        <dbReference type="ARBA" id="ARBA00022499"/>
    </source>
</evidence>
<dbReference type="FunFam" id="3.30.160.60:FF:000551">
    <property type="entry name" value="zinc finger protein 197 isoform X1"/>
    <property type="match status" value="1"/>
</dbReference>
<keyword evidence="3" id="KW-1017">Isopeptide bond</keyword>
<feature type="binding site" evidence="14">
    <location>
        <position position="10"/>
    </location>
    <ligand>
        <name>Zn(2+)</name>
        <dbReference type="ChEBI" id="CHEBI:29105"/>
    </ligand>
</feature>
<evidence type="ECO:0000256" key="12">
    <source>
        <dbReference type="ARBA" id="ARBA00023242"/>
    </source>
</evidence>
<keyword evidence="10" id="KW-0238">DNA-binding</keyword>
<evidence type="ECO:0000313" key="18">
    <source>
        <dbReference type="Proteomes" id="UP000694866"/>
    </source>
</evidence>
<dbReference type="Pfam" id="PF13912">
    <property type="entry name" value="zf-C2H2_6"/>
    <property type="match status" value="1"/>
</dbReference>
<dbReference type="SUPFAM" id="SSF57667">
    <property type="entry name" value="beta-beta-alpha zinc fingers"/>
    <property type="match status" value="5"/>
</dbReference>
<keyword evidence="4 14" id="KW-0479">Metal-binding</keyword>
<dbReference type="PROSITE" id="PS50157">
    <property type="entry name" value="ZINC_FINGER_C2H2_2"/>
    <property type="match status" value="9"/>
</dbReference>
<dbReference type="SMART" id="SM00868">
    <property type="entry name" value="zf-AD"/>
    <property type="match status" value="2"/>
</dbReference>
<keyword evidence="9" id="KW-0805">Transcription regulation</keyword>
<evidence type="ECO:0000256" key="9">
    <source>
        <dbReference type="ARBA" id="ARBA00023015"/>
    </source>
</evidence>
<feature type="domain" description="C2H2-type" evidence="16">
    <location>
        <begin position="193"/>
        <end position="220"/>
    </location>
</feature>
<feature type="domain" description="C2H2-type" evidence="16">
    <location>
        <begin position="252"/>
        <end position="279"/>
    </location>
</feature>
<dbReference type="GO" id="GO:0000785">
    <property type="term" value="C:chromatin"/>
    <property type="evidence" value="ECO:0007669"/>
    <property type="project" value="UniProtKB-ARBA"/>
</dbReference>
<sequence length="451" mass="51893">MSGKTLCRLCGRNTKEYVNMFSDEGLKRKLGIKTATCLQIPVSVCDVLPTIICHRCCDRLDDSYDLFERASKVQVFLESIYHPISELQIKEDPDSPNPEKLDELSQQKLSKKDGKRKKDMPSKPRICEALQGYPWTCVLCNSGVLDSLQDLSQHYTNSHNRPPIFKCIHCGRQYDRYRSFSKHCMLHQSPKKFECNICGKTFNQKSILNAHALVHTDNRPYPCEICGKSFKSTYALAVHSKLHLPVEKRSKFSCELCGRIFKTKNALECHGKMHNEERDFLCDICGKSFVSKGSLITHLGIHSEEKSYACNICNRGFRTERLLSKHSVSHTLMKPYQCEICYKSFREKGTLTAHTRIHTGVTPYKCDICEKSFRYLAILVVHKRQHTGEKPYTCSNCNRNFTNSSNYKKHLKRMHNSLTNTEDSKEKESETVIAEHELTDMEHIQSEVVVT</sequence>
<dbReference type="InterPro" id="IPR013087">
    <property type="entry name" value="Znf_C2H2_type"/>
</dbReference>
<feature type="domain" description="ZAD" evidence="17">
    <location>
        <begin position="5"/>
        <end position="80"/>
    </location>
</feature>
<dbReference type="GO" id="GO:0002682">
    <property type="term" value="P:regulation of immune system process"/>
    <property type="evidence" value="ECO:0007669"/>
    <property type="project" value="TreeGrafter"/>
</dbReference>
<dbReference type="GO" id="GO:0000978">
    <property type="term" value="F:RNA polymerase II cis-regulatory region sequence-specific DNA binding"/>
    <property type="evidence" value="ECO:0007669"/>
    <property type="project" value="TreeGrafter"/>
</dbReference>
<feature type="domain" description="C2H2-type" evidence="16">
    <location>
        <begin position="165"/>
        <end position="192"/>
    </location>
</feature>
<dbReference type="Pfam" id="PF12874">
    <property type="entry name" value="zf-met"/>
    <property type="match status" value="1"/>
</dbReference>
<protein>
    <submittedName>
        <fullName evidence="19">Zinc finger protein OZF</fullName>
    </submittedName>
</protein>
<dbReference type="PANTHER" id="PTHR24399">
    <property type="entry name" value="ZINC FINGER AND BTB DOMAIN-CONTAINING"/>
    <property type="match status" value="1"/>
</dbReference>
<feature type="binding site" evidence="14">
    <location>
        <position position="56"/>
    </location>
    <ligand>
        <name>Zn(2+)</name>
        <dbReference type="ChEBI" id="CHEBI:29105"/>
    </ligand>
</feature>
<dbReference type="GO" id="GO:0003682">
    <property type="term" value="F:chromatin binding"/>
    <property type="evidence" value="ECO:0007669"/>
    <property type="project" value="UniProtKB-ARBA"/>
</dbReference>
<comment type="subcellular location">
    <subcellularLocation>
        <location evidence="1">Nucleus</location>
    </subcellularLocation>
</comment>
<evidence type="ECO:0000313" key="19">
    <source>
        <dbReference type="RefSeq" id="XP_011298125.1"/>
    </source>
</evidence>
<evidence type="ECO:0000256" key="13">
    <source>
        <dbReference type="PROSITE-ProRule" id="PRU00042"/>
    </source>
</evidence>
<dbReference type="FunFam" id="3.30.160.60:FF:000744">
    <property type="entry name" value="zinc finger E-box-binding homeobox 1"/>
    <property type="match status" value="1"/>
</dbReference>
<dbReference type="AlphaFoldDB" id="A0A9R1SVY0"/>
<dbReference type="OrthoDB" id="1095242at2759"/>
<dbReference type="KEGG" id="fas:105263553"/>
<dbReference type="FunFam" id="3.30.160.60:FF:000624">
    <property type="entry name" value="zinc finger protein 697"/>
    <property type="match status" value="1"/>
</dbReference>
<keyword evidence="5" id="KW-0677">Repeat</keyword>
<dbReference type="Gene3D" id="3.30.160.60">
    <property type="entry name" value="Classic Zinc Finger"/>
    <property type="match status" value="8"/>
</dbReference>
<evidence type="ECO:0000259" key="17">
    <source>
        <dbReference type="PROSITE" id="PS51915"/>
    </source>
</evidence>
<evidence type="ECO:0000256" key="4">
    <source>
        <dbReference type="ARBA" id="ARBA00022723"/>
    </source>
</evidence>
<feature type="region of interest" description="Disordered" evidence="15">
    <location>
        <begin position="88"/>
        <end position="122"/>
    </location>
</feature>
<feature type="binding site" evidence="14">
    <location>
        <position position="53"/>
    </location>
    <ligand>
        <name>Zn(2+)</name>
        <dbReference type="ChEBI" id="CHEBI:29105"/>
    </ligand>
</feature>
<dbReference type="InterPro" id="IPR012934">
    <property type="entry name" value="Znf_AD"/>
</dbReference>
<dbReference type="GO" id="GO:0005654">
    <property type="term" value="C:nucleoplasm"/>
    <property type="evidence" value="ECO:0007669"/>
    <property type="project" value="TreeGrafter"/>
</dbReference>
<keyword evidence="7 14" id="KW-0862">Zinc</keyword>
<dbReference type="GO" id="GO:0008270">
    <property type="term" value="F:zinc ion binding"/>
    <property type="evidence" value="ECO:0007669"/>
    <property type="project" value="UniProtKB-UniRule"/>
</dbReference>
<evidence type="ECO:0000256" key="11">
    <source>
        <dbReference type="ARBA" id="ARBA00023163"/>
    </source>
</evidence>
<feature type="domain" description="C2H2-type" evidence="16">
    <location>
        <begin position="280"/>
        <end position="307"/>
    </location>
</feature>
<dbReference type="SMART" id="SM00355">
    <property type="entry name" value="ZnF_C2H2"/>
    <property type="match status" value="10"/>
</dbReference>
<keyword evidence="12" id="KW-0539">Nucleus</keyword>
<dbReference type="FunFam" id="3.30.160.60:FF:000690">
    <property type="entry name" value="Zinc finger protein 354C"/>
    <property type="match status" value="1"/>
</dbReference>
<evidence type="ECO:0000256" key="1">
    <source>
        <dbReference type="ARBA" id="ARBA00004123"/>
    </source>
</evidence>
<dbReference type="PANTHER" id="PTHR24399:SF23">
    <property type="entry name" value="C2H2-TYPE DOMAIN-CONTAINING PROTEIN"/>
    <property type="match status" value="1"/>
</dbReference>
<dbReference type="GO" id="GO:0001817">
    <property type="term" value="P:regulation of cytokine production"/>
    <property type="evidence" value="ECO:0007669"/>
    <property type="project" value="TreeGrafter"/>
</dbReference>
<dbReference type="InterPro" id="IPR036236">
    <property type="entry name" value="Znf_C2H2_sf"/>
</dbReference>
<evidence type="ECO:0000256" key="6">
    <source>
        <dbReference type="ARBA" id="ARBA00022771"/>
    </source>
</evidence>
<evidence type="ECO:0000256" key="15">
    <source>
        <dbReference type="SAM" id="MobiDB-lite"/>
    </source>
</evidence>
<keyword evidence="6 13" id="KW-0863">Zinc-finger</keyword>
<evidence type="ECO:0000256" key="14">
    <source>
        <dbReference type="PROSITE-ProRule" id="PRU01263"/>
    </source>
</evidence>
<name>A0A9R1SVY0_9HYME</name>
<dbReference type="RefSeq" id="XP_011298125.1">
    <property type="nucleotide sequence ID" value="XM_011299823.1"/>
</dbReference>
<dbReference type="PROSITE" id="PS51915">
    <property type="entry name" value="ZAD"/>
    <property type="match status" value="1"/>
</dbReference>
<accession>A0A9R1SVY0</accession>
<feature type="domain" description="C2H2-type" evidence="16">
    <location>
        <begin position="364"/>
        <end position="391"/>
    </location>
</feature>
<proteinExistence type="inferred from homology"/>
<dbReference type="Gene3D" id="3.40.1800.20">
    <property type="match status" value="1"/>
</dbReference>
<feature type="domain" description="C2H2-type" evidence="16">
    <location>
        <begin position="392"/>
        <end position="420"/>
    </location>
</feature>
<evidence type="ECO:0000256" key="5">
    <source>
        <dbReference type="ARBA" id="ARBA00022737"/>
    </source>
</evidence>
<evidence type="ECO:0000256" key="7">
    <source>
        <dbReference type="ARBA" id="ARBA00022833"/>
    </source>
</evidence>
<evidence type="ECO:0000256" key="8">
    <source>
        <dbReference type="ARBA" id="ARBA00022843"/>
    </source>
</evidence>
<reference evidence="19" key="1">
    <citation type="submission" date="2025-08" db="UniProtKB">
        <authorList>
            <consortium name="RefSeq"/>
        </authorList>
    </citation>
    <scope>IDENTIFICATION</scope>
    <source>
        <strain evidence="19">USDA-PBARC FA_bdor</strain>
        <tissue evidence="19">Whole organism</tissue>
    </source>
</reference>
<feature type="domain" description="C2H2-type" evidence="16">
    <location>
        <begin position="336"/>
        <end position="363"/>
    </location>
</feature>
<feature type="domain" description="C2H2-type" evidence="16">
    <location>
        <begin position="221"/>
        <end position="243"/>
    </location>
</feature>
<dbReference type="FunFam" id="3.30.160.60:FF:000446">
    <property type="entry name" value="Zinc finger protein"/>
    <property type="match status" value="1"/>
</dbReference>
<keyword evidence="8" id="KW-0832">Ubl conjugation</keyword>
<organism evidence="18 19">
    <name type="scientific">Fopius arisanus</name>
    <dbReference type="NCBI Taxonomy" id="64838"/>
    <lineage>
        <taxon>Eukaryota</taxon>
        <taxon>Metazoa</taxon>
        <taxon>Ecdysozoa</taxon>
        <taxon>Arthropoda</taxon>
        <taxon>Hexapoda</taxon>
        <taxon>Insecta</taxon>
        <taxon>Pterygota</taxon>
        <taxon>Neoptera</taxon>
        <taxon>Endopterygota</taxon>
        <taxon>Hymenoptera</taxon>
        <taxon>Apocrita</taxon>
        <taxon>Ichneumonoidea</taxon>
        <taxon>Braconidae</taxon>
        <taxon>Opiinae</taxon>
        <taxon>Fopius</taxon>
    </lineage>
</organism>
<dbReference type="FunFam" id="3.30.160.60:FF:000110">
    <property type="entry name" value="Zinc finger protein-like"/>
    <property type="match status" value="1"/>
</dbReference>
<feature type="binding site" evidence="14">
    <location>
        <position position="7"/>
    </location>
    <ligand>
        <name>Zn(2+)</name>
        <dbReference type="ChEBI" id="CHEBI:29105"/>
    </ligand>
</feature>
<dbReference type="GeneID" id="105263553"/>
<keyword evidence="18" id="KW-1185">Reference proteome</keyword>
<evidence type="ECO:0000259" key="16">
    <source>
        <dbReference type="PROSITE" id="PS50157"/>
    </source>
</evidence>
<dbReference type="Pfam" id="PF07776">
    <property type="entry name" value="zf-AD"/>
    <property type="match status" value="1"/>
</dbReference>
<dbReference type="Proteomes" id="UP000694866">
    <property type="component" value="Unplaced"/>
</dbReference>
<dbReference type="GO" id="GO:0040029">
    <property type="term" value="P:epigenetic regulation of gene expression"/>
    <property type="evidence" value="ECO:0007669"/>
    <property type="project" value="UniProtKB-ARBA"/>
</dbReference>
<keyword evidence="11" id="KW-0804">Transcription</keyword>
<evidence type="ECO:0000256" key="2">
    <source>
        <dbReference type="ARBA" id="ARBA00006991"/>
    </source>
</evidence>
<dbReference type="GO" id="GO:0001227">
    <property type="term" value="F:DNA-binding transcription repressor activity, RNA polymerase II-specific"/>
    <property type="evidence" value="ECO:0007669"/>
    <property type="project" value="TreeGrafter"/>
</dbReference>
<dbReference type="SUPFAM" id="SSF57716">
    <property type="entry name" value="Glucocorticoid receptor-like (DNA-binding domain)"/>
    <property type="match status" value="1"/>
</dbReference>
<feature type="compositionally biased region" description="Basic and acidic residues" evidence="15">
    <location>
        <begin position="88"/>
        <end position="105"/>
    </location>
</feature>
<feature type="domain" description="C2H2-type" evidence="16">
    <location>
        <begin position="308"/>
        <end position="335"/>
    </location>
</feature>
<gene>
    <name evidence="19" type="primary">LOC105263553</name>
</gene>
<dbReference type="Pfam" id="PF00096">
    <property type="entry name" value="zf-C2H2"/>
    <property type="match status" value="6"/>
</dbReference>
<dbReference type="PROSITE" id="PS00028">
    <property type="entry name" value="ZINC_FINGER_C2H2_1"/>
    <property type="match status" value="9"/>
</dbReference>